<proteinExistence type="inferred from homology"/>
<keyword evidence="16" id="KW-1185">Reference proteome</keyword>
<keyword evidence="6 12" id="KW-0378">Hydrolase</keyword>
<evidence type="ECO:0000256" key="2">
    <source>
        <dbReference type="ARBA" id="ARBA00011738"/>
    </source>
</evidence>
<keyword evidence="3 12" id="KW-0554">One-carbon metabolism</keyword>
<evidence type="ECO:0000256" key="1">
    <source>
        <dbReference type="ARBA" id="ARBA00004777"/>
    </source>
</evidence>
<keyword evidence="5 12" id="KW-0658">Purine biosynthesis</keyword>
<dbReference type="Proteomes" id="UP000464912">
    <property type="component" value="Chromosome"/>
</dbReference>
<dbReference type="EMBL" id="CP047224">
    <property type="protein sequence ID" value="QHD65437.1"/>
    <property type="molecule type" value="Genomic_DNA"/>
</dbReference>
<sequence>MTQLIDGFGIASGICESIATSVAHLKKNNGLVPSLRVIIVGENPASHVYVRSKQKKAELLGINARTIALPKDTSEAELIRLVESLNGDISVNAILVQLPLPSHINSSRIFESIDSKKDVDCFHPENVGRLTLSKDALLKPCTPAGSLYLIKSVLGNDLSGMDAVVIGRSNIVGKPMAMLLLHENCTVTLTHSKTRDIQEKTMQADIVVSAVGIPHFVKRDFIKPGATVIDVGINKVDGRLVGDVDFENVFQKTKFITPVPRGVGPMTIAFLMLNTVIATCIQNKLDHQDVIRVVV</sequence>
<evidence type="ECO:0000256" key="8">
    <source>
        <dbReference type="ARBA" id="ARBA00023002"/>
    </source>
</evidence>
<comment type="similarity">
    <text evidence="12">Belongs to the tetrahydrofolate dehydrogenase/cyclohydrolase family.</text>
</comment>
<feature type="binding site" evidence="12">
    <location>
        <begin position="167"/>
        <end position="169"/>
    </location>
    <ligand>
        <name>NADP(+)</name>
        <dbReference type="ChEBI" id="CHEBI:58349"/>
    </ligand>
</feature>
<comment type="subunit">
    <text evidence="2 12">Homodimer.</text>
</comment>
<dbReference type="SUPFAM" id="SSF51735">
    <property type="entry name" value="NAD(P)-binding Rossmann-fold domains"/>
    <property type="match status" value="1"/>
</dbReference>
<keyword evidence="8 12" id="KW-0560">Oxidoreductase</keyword>
<feature type="binding site" evidence="12">
    <location>
        <position position="233"/>
    </location>
    <ligand>
        <name>NADP(+)</name>
        <dbReference type="ChEBI" id="CHEBI:58349"/>
    </ligand>
</feature>
<reference evidence="15 16" key="1">
    <citation type="journal article" date="2020" name="MBio">
        <title>Erratum for Teymournejad et al., 'Isolation and Molecular Analysis of a Novel Neorickettsia Species That Causes Potomac Horse Fever'.</title>
        <authorList>
            <person name="Teymournejad O."/>
            <person name="Lin M."/>
            <person name="Bekebrede H."/>
            <person name="Kamr A."/>
            <person name="Toribio R.E."/>
            <person name="Arroyo L.G."/>
            <person name="Baird J.D."/>
            <person name="Rikihisa Y."/>
        </authorList>
    </citation>
    <scope>NUCLEOTIDE SEQUENCE [LARGE SCALE GENOMIC DNA]</scope>
    <source>
        <strain evidence="15 16">Fin17</strain>
    </source>
</reference>
<dbReference type="InterPro" id="IPR020867">
    <property type="entry name" value="THF_DH/CycHdrlase_CS"/>
</dbReference>
<dbReference type="AlphaFoldDB" id="A0A6P1GAC9"/>
<feature type="domain" description="Tetrahydrofolate dehydrogenase/cyclohydrolase catalytic" evidence="13">
    <location>
        <begin position="5"/>
        <end position="120"/>
    </location>
</feature>
<gene>
    <name evidence="12" type="primary">folD</name>
    <name evidence="15" type="ORF">GP480_03330</name>
</gene>
<feature type="domain" description="Tetrahydrofolate dehydrogenase/cyclohydrolase NAD(P)-binding" evidence="14">
    <location>
        <begin position="140"/>
        <end position="280"/>
    </location>
</feature>
<evidence type="ECO:0000256" key="3">
    <source>
        <dbReference type="ARBA" id="ARBA00022563"/>
    </source>
</evidence>
<reference evidence="15 16" key="2">
    <citation type="journal article" date="2020" name="MBio">
        <title>Isolation and Molecular Analysis of a Novel Neorickettsia Species That Causes Potomac Horse Fever.</title>
        <authorList>
            <person name="Teymournejad O."/>
            <person name="Lin M."/>
            <person name="Bekebrede H."/>
            <person name="Kamr A."/>
            <person name="Toribio R.E."/>
            <person name="Arroyo L.G."/>
            <person name="Baird J.D."/>
            <person name="Rikihisa Y."/>
        </authorList>
    </citation>
    <scope>NUCLEOTIDE SEQUENCE [LARGE SCALE GENOMIC DNA]</scope>
    <source>
        <strain evidence="15 16">Fin17</strain>
    </source>
</reference>
<dbReference type="InterPro" id="IPR036291">
    <property type="entry name" value="NAD(P)-bd_dom_sf"/>
</dbReference>
<dbReference type="RefSeq" id="WP_160095831.1">
    <property type="nucleotide sequence ID" value="NZ_CP047224.1"/>
</dbReference>
<dbReference type="PANTHER" id="PTHR48099">
    <property type="entry name" value="C-1-TETRAHYDROFOLATE SYNTHASE, CYTOPLASMIC-RELATED"/>
    <property type="match status" value="1"/>
</dbReference>
<name>A0A6P1GAC9_9RICK</name>
<dbReference type="KEGG" id="nef:GP480_03330"/>
<dbReference type="InterPro" id="IPR046346">
    <property type="entry name" value="Aminoacid_DH-like_N_sf"/>
</dbReference>
<comment type="function">
    <text evidence="12">Catalyzes the oxidation of 5,10-methylenetetrahydrofolate to 5,10-methenyltetrahydrofolate and then the hydrolysis of 5,10-methenyltetrahydrofolate to 10-formyltetrahydrofolate.</text>
</comment>
<accession>A0A6P1GAC9</accession>
<dbReference type="PROSITE" id="PS00766">
    <property type="entry name" value="THF_DHG_CYH_1"/>
    <property type="match status" value="1"/>
</dbReference>
<dbReference type="EC" id="3.5.4.9" evidence="12"/>
<dbReference type="HAMAP" id="MF_01576">
    <property type="entry name" value="THF_DHG_CYH"/>
    <property type="match status" value="1"/>
</dbReference>
<evidence type="ECO:0000313" key="16">
    <source>
        <dbReference type="Proteomes" id="UP000464912"/>
    </source>
</evidence>
<dbReference type="GO" id="GO:0035999">
    <property type="term" value="P:tetrahydrofolate interconversion"/>
    <property type="evidence" value="ECO:0007669"/>
    <property type="project" value="UniProtKB-UniRule"/>
</dbReference>
<comment type="catalytic activity">
    <reaction evidence="12">
        <text>(6R)-5,10-methenyltetrahydrofolate + H2O = (6R)-10-formyltetrahydrofolate + H(+)</text>
        <dbReference type="Rhea" id="RHEA:23700"/>
        <dbReference type="ChEBI" id="CHEBI:15377"/>
        <dbReference type="ChEBI" id="CHEBI:15378"/>
        <dbReference type="ChEBI" id="CHEBI:57455"/>
        <dbReference type="ChEBI" id="CHEBI:195366"/>
        <dbReference type="EC" id="3.5.4.9"/>
    </reaction>
</comment>
<dbReference type="EC" id="1.5.1.5" evidence="12"/>
<dbReference type="Gene3D" id="3.40.50.10860">
    <property type="entry name" value="Leucine Dehydrogenase, chain A, domain 1"/>
    <property type="match status" value="1"/>
</dbReference>
<dbReference type="InterPro" id="IPR020630">
    <property type="entry name" value="THF_DH/CycHdrlase_cat_dom"/>
</dbReference>
<protein>
    <recommendedName>
        <fullName evidence="12">Bifunctional protein FolD</fullName>
    </recommendedName>
    <domain>
        <recommendedName>
            <fullName evidence="12">Methylenetetrahydrofolate dehydrogenase</fullName>
            <ecNumber evidence="12">1.5.1.5</ecNumber>
        </recommendedName>
    </domain>
    <domain>
        <recommendedName>
            <fullName evidence="12">Methenyltetrahydrofolate cyclohydrolase</fullName>
            <ecNumber evidence="12">3.5.4.9</ecNumber>
        </recommendedName>
    </domain>
</protein>
<evidence type="ECO:0000313" key="15">
    <source>
        <dbReference type="EMBL" id="QHD65437.1"/>
    </source>
</evidence>
<organism evidence="15 16">
    <name type="scientific">Neorickettsia findlayensis</name>
    <dbReference type="NCBI Taxonomy" id="2686014"/>
    <lineage>
        <taxon>Bacteria</taxon>
        <taxon>Pseudomonadati</taxon>
        <taxon>Pseudomonadota</taxon>
        <taxon>Alphaproteobacteria</taxon>
        <taxon>Rickettsiales</taxon>
        <taxon>Anaplasmataceae</taxon>
        <taxon>Neorickettsia</taxon>
    </lineage>
</organism>
<dbReference type="Pfam" id="PF00763">
    <property type="entry name" value="THF_DHG_CYH"/>
    <property type="match status" value="1"/>
</dbReference>
<dbReference type="PRINTS" id="PR00085">
    <property type="entry name" value="THFDHDRGNASE"/>
</dbReference>
<dbReference type="PANTHER" id="PTHR48099:SF5">
    <property type="entry name" value="C-1-TETRAHYDROFOLATE SYNTHASE, CYTOPLASMIC"/>
    <property type="match status" value="1"/>
</dbReference>
<dbReference type="GO" id="GO:0006164">
    <property type="term" value="P:purine nucleotide biosynthetic process"/>
    <property type="evidence" value="ECO:0007669"/>
    <property type="project" value="UniProtKB-KW"/>
</dbReference>
<dbReference type="GO" id="GO:0004477">
    <property type="term" value="F:methenyltetrahydrofolate cyclohydrolase activity"/>
    <property type="evidence" value="ECO:0007669"/>
    <property type="project" value="UniProtKB-UniRule"/>
</dbReference>
<comment type="pathway">
    <text evidence="1 12">One-carbon metabolism; tetrahydrofolate interconversion.</text>
</comment>
<dbReference type="FunFam" id="3.40.50.10860:FF:000005">
    <property type="entry name" value="C-1-tetrahydrofolate synthase, cytoplasmic, putative"/>
    <property type="match status" value="1"/>
</dbReference>
<keyword evidence="7 12" id="KW-0521">NADP</keyword>
<dbReference type="InterPro" id="IPR000672">
    <property type="entry name" value="THF_DH/CycHdrlase"/>
</dbReference>
<evidence type="ECO:0000259" key="14">
    <source>
        <dbReference type="Pfam" id="PF02882"/>
    </source>
</evidence>
<comment type="catalytic activity">
    <reaction evidence="12">
        <text>(6R)-5,10-methylene-5,6,7,8-tetrahydrofolate + NADP(+) = (6R)-5,10-methenyltetrahydrofolate + NADPH</text>
        <dbReference type="Rhea" id="RHEA:22812"/>
        <dbReference type="ChEBI" id="CHEBI:15636"/>
        <dbReference type="ChEBI" id="CHEBI:57455"/>
        <dbReference type="ChEBI" id="CHEBI:57783"/>
        <dbReference type="ChEBI" id="CHEBI:58349"/>
        <dbReference type="EC" id="1.5.1.5"/>
    </reaction>
</comment>
<evidence type="ECO:0000256" key="10">
    <source>
        <dbReference type="ARBA" id="ARBA00023167"/>
    </source>
</evidence>
<evidence type="ECO:0000259" key="13">
    <source>
        <dbReference type="Pfam" id="PF00763"/>
    </source>
</evidence>
<keyword evidence="10 12" id="KW-0486">Methionine biosynthesis</keyword>
<dbReference type="SUPFAM" id="SSF53223">
    <property type="entry name" value="Aminoacid dehydrogenase-like, N-terminal domain"/>
    <property type="match status" value="1"/>
</dbReference>
<dbReference type="InterPro" id="IPR020631">
    <property type="entry name" value="THF_DH/CycHdrlase_NAD-bd_dom"/>
</dbReference>
<dbReference type="GO" id="GO:0000105">
    <property type="term" value="P:L-histidine biosynthetic process"/>
    <property type="evidence" value="ECO:0007669"/>
    <property type="project" value="UniProtKB-KW"/>
</dbReference>
<dbReference type="CDD" id="cd01080">
    <property type="entry name" value="NAD_bind_m-THF_DH_Cyclohyd"/>
    <property type="match status" value="1"/>
</dbReference>
<evidence type="ECO:0000256" key="4">
    <source>
        <dbReference type="ARBA" id="ARBA00022605"/>
    </source>
</evidence>
<evidence type="ECO:0000256" key="11">
    <source>
        <dbReference type="ARBA" id="ARBA00023268"/>
    </source>
</evidence>
<evidence type="ECO:0000256" key="7">
    <source>
        <dbReference type="ARBA" id="ARBA00022857"/>
    </source>
</evidence>
<dbReference type="GO" id="GO:0009086">
    <property type="term" value="P:methionine biosynthetic process"/>
    <property type="evidence" value="ECO:0007669"/>
    <property type="project" value="UniProtKB-KW"/>
</dbReference>
<evidence type="ECO:0000256" key="5">
    <source>
        <dbReference type="ARBA" id="ARBA00022755"/>
    </source>
</evidence>
<keyword evidence="9 12" id="KW-0368">Histidine biosynthesis</keyword>
<evidence type="ECO:0000256" key="6">
    <source>
        <dbReference type="ARBA" id="ARBA00022801"/>
    </source>
</evidence>
<keyword evidence="4 12" id="KW-0028">Amino-acid biosynthesis</keyword>
<dbReference type="UniPathway" id="UPA00193"/>
<dbReference type="FunFam" id="3.40.50.720:FF:000094">
    <property type="entry name" value="Bifunctional protein FolD"/>
    <property type="match status" value="1"/>
</dbReference>
<dbReference type="Gene3D" id="3.40.50.720">
    <property type="entry name" value="NAD(P)-binding Rossmann-like Domain"/>
    <property type="match status" value="1"/>
</dbReference>
<evidence type="ECO:0000256" key="9">
    <source>
        <dbReference type="ARBA" id="ARBA00023102"/>
    </source>
</evidence>
<comment type="caution">
    <text evidence="12">Lacks conserved residue(s) required for the propagation of feature annotation.</text>
</comment>
<evidence type="ECO:0000256" key="12">
    <source>
        <dbReference type="HAMAP-Rule" id="MF_01576"/>
    </source>
</evidence>
<dbReference type="GO" id="GO:0005829">
    <property type="term" value="C:cytosol"/>
    <property type="evidence" value="ECO:0007669"/>
    <property type="project" value="TreeGrafter"/>
</dbReference>
<keyword evidence="11 12" id="KW-0511">Multifunctional enzyme</keyword>
<dbReference type="Pfam" id="PF02882">
    <property type="entry name" value="THF_DHG_CYH_C"/>
    <property type="match status" value="1"/>
</dbReference>
<dbReference type="GO" id="GO:0004488">
    <property type="term" value="F:methylenetetrahydrofolate dehydrogenase (NADP+) activity"/>
    <property type="evidence" value="ECO:0007669"/>
    <property type="project" value="UniProtKB-UniRule"/>
</dbReference>